<dbReference type="PRINTS" id="PR00038">
    <property type="entry name" value="HTHLUXR"/>
</dbReference>
<dbReference type="InterPro" id="IPR027417">
    <property type="entry name" value="P-loop_NTPase"/>
</dbReference>
<dbReference type="InterPro" id="IPR000792">
    <property type="entry name" value="Tscrpt_reg_LuxR_C"/>
</dbReference>
<dbReference type="PANTHER" id="PTHR44688:SF16">
    <property type="entry name" value="DNA-BINDING TRANSCRIPTIONAL ACTIVATOR DEVR_DOSR"/>
    <property type="match status" value="1"/>
</dbReference>
<keyword evidence="3" id="KW-0804">Transcription</keyword>
<dbReference type="Pfam" id="PF00196">
    <property type="entry name" value="GerE"/>
    <property type="match status" value="1"/>
</dbReference>
<dbReference type="GO" id="GO:0006355">
    <property type="term" value="P:regulation of DNA-templated transcription"/>
    <property type="evidence" value="ECO:0007669"/>
    <property type="project" value="InterPro"/>
</dbReference>
<comment type="caution">
    <text evidence="5">The sequence shown here is derived from an EMBL/GenBank/DDBJ whole genome shotgun (WGS) entry which is preliminary data.</text>
</comment>
<name>A0A3E0GY93_9PSEU</name>
<accession>A0A3E0GY93</accession>
<dbReference type="InterPro" id="IPR059106">
    <property type="entry name" value="WHD_MalT"/>
</dbReference>
<keyword evidence="2" id="KW-0238">DNA-binding</keyword>
<dbReference type="Proteomes" id="UP000256269">
    <property type="component" value="Unassembled WGS sequence"/>
</dbReference>
<dbReference type="Gene3D" id="1.10.10.10">
    <property type="entry name" value="Winged helix-like DNA-binding domain superfamily/Winged helix DNA-binding domain"/>
    <property type="match status" value="1"/>
</dbReference>
<dbReference type="CDD" id="cd06170">
    <property type="entry name" value="LuxR_C_like"/>
    <property type="match status" value="1"/>
</dbReference>
<evidence type="ECO:0000256" key="2">
    <source>
        <dbReference type="ARBA" id="ARBA00023125"/>
    </source>
</evidence>
<dbReference type="EMBL" id="QUNO01000019">
    <property type="protein sequence ID" value="REH34889.1"/>
    <property type="molecule type" value="Genomic_DNA"/>
</dbReference>
<dbReference type="InterPro" id="IPR016032">
    <property type="entry name" value="Sig_transdc_resp-reg_C-effctor"/>
</dbReference>
<evidence type="ECO:0000313" key="6">
    <source>
        <dbReference type="Proteomes" id="UP000256269"/>
    </source>
</evidence>
<dbReference type="SMART" id="SM00421">
    <property type="entry name" value="HTH_LUXR"/>
    <property type="match status" value="1"/>
</dbReference>
<evidence type="ECO:0000256" key="3">
    <source>
        <dbReference type="ARBA" id="ARBA00023163"/>
    </source>
</evidence>
<feature type="domain" description="HTH luxR-type" evidence="4">
    <location>
        <begin position="725"/>
        <end position="790"/>
    </location>
</feature>
<reference evidence="5 6" key="1">
    <citation type="submission" date="2018-08" db="EMBL/GenBank/DDBJ databases">
        <title>Genomic Encyclopedia of Archaeal and Bacterial Type Strains, Phase II (KMG-II): from individual species to whole genera.</title>
        <authorList>
            <person name="Goeker M."/>
        </authorList>
    </citation>
    <scope>NUCLEOTIDE SEQUENCE [LARGE SCALE GENOMIC DNA]</scope>
    <source>
        <strain evidence="5 6">DSM 45791</strain>
    </source>
</reference>
<organism evidence="5 6">
    <name type="scientific">Kutzneria buriramensis</name>
    <dbReference type="NCBI Taxonomy" id="1045776"/>
    <lineage>
        <taxon>Bacteria</taxon>
        <taxon>Bacillati</taxon>
        <taxon>Actinomycetota</taxon>
        <taxon>Actinomycetes</taxon>
        <taxon>Pseudonocardiales</taxon>
        <taxon>Pseudonocardiaceae</taxon>
        <taxon>Kutzneria</taxon>
    </lineage>
</organism>
<dbReference type="PROSITE" id="PS50043">
    <property type="entry name" value="HTH_LUXR_2"/>
    <property type="match status" value="1"/>
</dbReference>
<dbReference type="Pfam" id="PF25873">
    <property type="entry name" value="WHD_MalT"/>
    <property type="match status" value="1"/>
</dbReference>
<evidence type="ECO:0000259" key="4">
    <source>
        <dbReference type="PROSITE" id="PS50043"/>
    </source>
</evidence>
<protein>
    <submittedName>
        <fullName evidence="5">LuxR family maltose regulon positive regulatory protein</fullName>
    </submittedName>
</protein>
<evidence type="ECO:0000256" key="1">
    <source>
        <dbReference type="ARBA" id="ARBA00023015"/>
    </source>
</evidence>
<sequence>MPAKLRVAEIRTRVVLRQRLLDRLYEGTRGPLTLVTASAGAGKTVLASSWVSAGRVPGRVAWISLECGDDQPGVFWTYVLEGLARSGVPLPALRPPARSDTTGRSLLTRLAAWLSDQDEPSVLVLDNVEVLGSSVLDGVDFLLRHASPQLRLVAIGRTAPPLPLHRYRLAGWLTEVQLDELAFTEDEAESMMAEHGARVGPEAVRILVRRTEGWAAGLRMAAMSLQDRDPHESEEIVRRFGGGRQDVAEYFLAEVFDAQPPGVREFLLRTSVADLLPTALADELSGRDDSARLLHDLVQANVFVLPADDGAVRYHSLYRDLLRAQLGRRPAEEVVRLHQTAARWLMADGQTAAAAIHAAAAGEWGHAATLAIDGLAVGGVLAGTDDDLTEALAGIPDEVGGPHGSVLRAALAVVAGDRGGAAPHLAQARRVIAGNPPTRENLAVRMVLAAVEVLSADVDRAAEAAVSFDALAAEAGPPAEDLSALVHARAGASLMWAGELDKAEDTLLAAARSAEVAELGRLRAHVLGHLALLNATQGRLRRAGDHAGAAAEVADEVGLSGVRRPAAIDAALAWIHFNQHDLRTAQRHARARPEPDDPVTAAALAVLRDRVLHSRADRAADRAAPAWLVAAVRPTRDGVVTVPVESWLRRASTELDRGRDDLARRALGHALHLAAPESLRRPIAEAPPRLRRFLSQDQELLHQHHWLGGAFAVVPTMRSDDDSRPAALVEPLTEREHEVLGNMAALLSTDEIAQAMFVSVNTVKTHIRSILRKLSVNRRNDAIRRARELGLLRTAADGAPTPVHEPPDLSR</sequence>
<dbReference type="SUPFAM" id="SSF52540">
    <property type="entry name" value="P-loop containing nucleoside triphosphate hydrolases"/>
    <property type="match status" value="1"/>
</dbReference>
<keyword evidence="1" id="KW-0805">Transcription regulation</keyword>
<dbReference type="AlphaFoldDB" id="A0A3E0GY93"/>
<dbReference type="GO" id="GO:0003677">
    <property type="term" value="F:DNA binding"/>
    <property type="evidence" value="ECO:0007669"/>
    <property type="project" value="UniProtKB-KW"/>
</dbReference>
<dbReference type="RefSeq" id="WP_394468228.1">
    <property type="nucleotide sequence ID" value="NZ_CP144375.1"/>
</dbReference>
<keyword evidence="6" id="KW-1185">Reference proteome</keyword>
<dbReference type="InterPro" id="IPR036388">
    <property type="entry name" value="WH-like_DNA-bd_sf"/>
</dbReference>
<evidence type="ECO:0000313" key="5">
    <source>
        <dbReference type="EMBL" id="REH34889.1"/>
    </source>
</evidence>
<dbReference type="PANTHER" id="PTHR44688">
    <property type="entry name" value="DNA-BINDING TRANSCRIPTIONAL ACTIVATOR DEVR_DOSR"/>
    <property type="match status" value="1"/>
</dbReference>
<dbReference type="SUPFAM" id="SSF46894">
    <property type="entry name" value="C-terminal effector domain of the bipartite response regulators"/>
    <property type="match status" value="1"/>
</dbReference>
<dbReference type="Gene3D" id="3.40.50.300">
    <property type="entry name" value="P-loop containing nucleotide triphosphate hydrolases"/>
    <property type="match status" value="1"/>
</dbReference>
<proteinExistence type="predicted"/>
<gene>
    <name evidence="5" type="ORF">BCF44_119165</name>
</gene>